<evidence type="ECO:0000256" key="1">
    <source>
        <dbReference type="SAM" id="SignalP"/>
    </source>
</evidence>
<dbReference type="STRING" id="29529.SAMN04488122_2158"/>
<dbReference type="OrthoDB" id="793442at2"/>
<gene>
    <name evidence="2" type="ORF">SAMN04488122_2158</name>
</gene>
<dbReference type="EMBL" id="FOJG01000001">
    <property type="protein sequence ID" value="SEW34870.1"/>
    <property type="molecule type" value="Genomic_DNA"/>
</dbReference>
<keyword evidence="1" id="KW-0732">Signal</keyword>
<dbReference type="RefSeq" id="WP_089894321.1">
    <property type="nucleotide sequence ID" value="NZ_FOJG01000001.1"/>
</dbReference>
<name>A0A1I0R306_9BACT</name>
<evidence type="ECO:0000313" key="3">
    <source>
        <dbReference type="Proteomes" id="UP000199310"/>
    </source>
</evidence>
<dbReference type="Proteomes" id="UP000199310">
    <property type="component" value="Unassembled WGS sequence"/>
</dbReference>
<feature type="chain" id="PRO_5011606062" evidence="1">
    <location>
        <begin position="21"/>
        <end position="172"/>
    </location>
</feature>
<reference evidence="3" key="1">
    <citation type="submission" date="2016-10" db="EMBL/GenBank/DDBJ databases">
        <authorList>
            <person name="Varghese N."/>
            <person name="Submissions S."/>
        </authorList>
    </citation>
    <scope>NUCLEOTIDE SEQUENCE [LARGE SCALE GENOMIC DNA]</scope>
    <source>
        <strain evidence="3">DSM 3695</strain>
    </source>
</reference>
<evidence type="ECO:0000313" key="2">
    <source>
        <dbReference type="EMBL" id="SEW34870.1"/>
    </source>
</evidence>
<accession>A0A1I0R306</accession>
<sequence>MIKSLLLSLSLLLFTTITLAQDFHVPENVNLYTKEDYARYEKDIIAAAGWLESTPVLNNDKKRAMVNLFVMDWIMGSPTINIEMRGFVLEVMKKNSQFPVVFMAGYARYVLENNYDKSVLNGYVAGLKSITHLYKLRDGIKRDKKMEKLIEIEDTGKLNEWVQEKLDRRKKS</sequence>
<proteinExistence type="predicted"/>
<organism evidence="2 3">
    <name type="scientific">Chitinophaga arvensicola</name>
    <dbReference type="NCBI Taxonomy" id="29529"/>
    <lineage>
        <taxon>Bacteria</taxon>
        <taxon>Pseudomonadati</taxon>
        <taxon>Bacteroidota</taxon>
        <taxon>Chitinophagia</taxon>
        <taxon>Chitinophagales</taxon>
        <taxon>Chitinophagaceae</taxon>
        <taxon>Chitinophaga</taxon>
    </lineage>
</organism>
<protein>
    <submittedName>
        <fullName evidence="2">Uncharacterized protein</fullName>
    </submittedName>
</protein>
<feature type="signal peptide" evidence="1">
    <location>
        <begin position="1"/>
        <end position="20"/>
    </location>
</feature>
<keyword evidence="3" id="KW-1185">Reference proteome</keyword>
<dbReference type="AlphaFoldDB" id="A0A1I0R306"/>